<dbReference type="Proteomes" id="UP000824469">
    <property type="component" value="Unassembled WGS sequence"/>
</dbReference>
<reference evidence="2 3" key="1">
    <citation type="journal article" date="2021" name="Nat. Plants">
        <title>The Taxus genome provides insights into paclitaxel biosynthesis.</title>
        <authorList>
            <person name="Xiong X."/>
            <person name="Gou J."/>
            <person name="Liao Q."/>
            <person name="Li Y."/>
            <person name="Zhou Q."/>
            <person name="Bi G."/>
            <person name="Li C."/>
            <person name="Du R."/>
            <person name="Wang X."/>
            <person name="Sun T."/>
            <person name="Guo L."/>
            <person name="Liang H."/>
            <person name="Lu P."/>
            <person name="Wu Y."/>
            <person name="Zhang Z."/>
            <person name="Ro D.K."/>
            <person name="Shang Y."/>
            <person name="Huang S."/>
            <person name="Yan J."/>
        </authorList>
    </citation>
    <scope>NUCLEOTIDE SEQUENCE [LARGE SCALE GENOMIC DNA]</scope>
    <source>
        <strain evidence="2">Ta-2019</strain>
    </source>
</reference>
<gene>
    <name evidence="2" type="ORF">KI387_004265</name>
</gene>
<feature type="region of interest" description="Disordered" evidence="1">
    <location>
        <begin position="1"/>
        <end position="20"/>
    </location>
</feature>
<name>A0AA38GIT4_TAXCH</name>
<protein>
    <submittedName>
        <fullName evidence="2">Uncharacterized protein</fullName>
    </submittedName>
</protein>
<dbReference type="EMBL" id="JAHRHJ020000002">
    <property type="protein sequence ID" value="KAH9324087.1"/>
    <property type="molecule type" value="Genomic_DNA"/>
</dbReference>
<evidence type="ECO:0000313" key="3">
    <source>
        <dbReference type="Proteomes" id="UP000824469"/>
    </source>
</evidence>
<evidence type="ECO:0000313" key="2">
    <source>
        <dbReference type="EMBL" id="KAH9324087.1"/>
    </source>
</evidence>
<organism evidence="2 3">
    <name type="scientific">Taxus chinensis</name>
    <name type="common">Chinese yew</name>
    <name type="synonym">Taxus wallichiana var. chinensis</name>
    <dbReference type="NCBI Taxonomy" id="29808"/>
    <lineage>
        <taxon>Eukaryota</taxon>
        <taxon>Viridiplantae</taxon>
        <taxon>Streptophyta</taxon>
        <taxon>Embryophyta</taxon>
        <taxon>Tracheophyta</taxon>
        <taxon>Spermatophyta</taxon>
        <taxon>Pinopsida</taxon>
        <taxon>Pinidae</taxon>
        <taxon>Conifers II</taxon>
        <taxon>Cupressales</taxon>
        <taxon>Taxaceae</taxon>
        <taxon>Taxus</taxon>
    </lineage>
</organism>
<keyword evidence="3" id="KW-1185">Reference proteome</keyword>
<dbReference type="AlphaFoldDB" id="A0AA38GIT4"/>
<feature type="non-terminal residue" evidence="2">
    <location>
        <position position="1"/>
    </location>
</feature>
<feature type="compositionally biased region" description="Basic residues" evidence="1">
    <location>
        <begin position="1"/>
        <end position="15"/>
    </location>
</feature>
<sequence length="57" mass="6779">RKHRWKVQSKQRKMQWKNACRPSKNRRCLKIALSLSTNLGTQLQQTLLMSTRLLKVS</sequence>
<proteinExistence type="predicted"/>
<accession>A0AA38GIT4</accession>
<evidence type="ECO:0000256" key="1">
    <source>
        <dbReference type="SAM" id="MobiDB-lite"/>
    </source>
</evidence>
<comment type="caution">
    <text evidence="2">The sequence shown here is derived from an EMBL/GenBank/DDBJ whole genome shotgun (WGS) entry which is preliminary data.</text>
</comment>